<proteinExistence type="predicted"/>
<name>A0A8H7A7I4_9EURO</name>
<sequence length="146" mass="16039">MHLKRSILGHVKATAFAVPVVSSYELDEFLSTLDEFRFDSKPSWMVSKWKHRKGFSPSRTSELGNPLFNCGLTKHNAIVVSISTTEAVVLSFEVVFLLLAAVENHTAILLSAKTSGIKGLIGLEERPEKVISDFTVLLGADGAEHR</sequence>
<dbReference type="AlphaFoldDB" id="A0A8H7A7I4"/>
<dbReference type="Proteomes" id="UP000606974">
    <property type="component" value="Unassembled WGS sequence"/>
</dbReference>
<comment type="caution">
    <text evidence="1">The sequence shown here is derived from an EMBL/GenBank/DDBJ whole genome shotgun (WGS) entry which is preliminary data.</text>
</comment>
<protein>
    <submittedName>
        <fullName evidence="1">Uncharacterized protein</fullName>
    </submittedName>
</protein>
<dbReference type="EMBL" id="JAACFV010000173">
    <property type="protein sequence ID" value="KAF7503528.1"/>
    <property type="molecule type" value="Genomic_DNA"/>
</dbReference>
<gene>
    <name evidence="1" type="ORF">GJ744_003640</name>
</gene>
<organism evidence="1 2">
    <name type="scientific">Endocarpon pusillum</name>
    <dbReference type="NCBI Taxonomy" id="364733"/>
    <lineage>
        <taxon>Eukaryota</taxon>
        <taxon>Fungi</taxon>
        <taxon>Dikarya</taxon>
        <taxon>Ascomycota</taxon>
        <taxon>Pezizomycotina</taxon>
        <taxon>Eurotiomycetes</taxon>
        <taxon>Chaetothyriomycetidae</taxon>
        <taxon>Verrucariales</taxon>
        <taxon>Verrucariaceae</taxon>
        <taxon>Endocarpon</taxon>
    </lineage>
</organism>
<reference evidence="1" key="1">
    <citation type="submission" date="2020-02" db="EMBL/GenBank/DDBJ databases">
        <authorList>
            <person name="Palmer J.M."/>
        </authorList>
    </citation>
    <scope>NUCLEOTIDE SEQUENCE</scope>
    <source>
        <strain evidence="1">EPUS1.4</strain>
        <tissue evidence="1">Thallus</tissue>
    </source>
</reference>
<keyword evidence="2" id="KW-1185">Reference proteome</keyword>
<evidence type="ECO:0000313" key="1">
    <source>
        <dbReference type="EMBL" id="KAF7503528.1"/>
    </source>
</evidence>
<accession>A0A8H7A7I4</accession>
<evidence type="ECO:0000313" key="2">
    <source>
        <dbReference type="Proteomes" id="UP000606974"/>
    </source>
</evidence>